<dbReference type="InterPro" id="IPR013096">
    <property type="entry name" value="Cupin_2"/>
</dbReference>
<sequence>MKGFSVDLEQRTLENEFFRQVLFTTERSQLVLMALQPSENIGLEVHEGHDQFIRVEAGQGRATIGGEEFALADGVAVVIPAGLEHDIINGSEGVMKLYTLYTPPEHQDGTIHKTKAEALAAHH</sequence>
<dbReference type="Gene3D" id="2.60.120.10">
    <property type="entry name" value="Jelly Rolls"/>
    <property type="match status" value="1"/>
</dbReference>
<evidence type="ECO:0000259" key="1">
    <source>
        <dbReference type="Pfam" id="PF07883"/>
    </source>
</evidence>
<accession>A0A1F7WEC0</accession>
<dbReference type="EMBL" id="MGFG01000015">
    <property type="protein sequence ID" value="OGM01161.1"/>
    <property type="molecule type" value="Genomic_DNA"/>
</dbReference>
<dbReference type="CDD" id="cd02223">
    <property type="entry name" value="cupin_Bh2720-like"/>
    <property type="match status" value="1"/>
</dbReference>
<feature type="domain" description="Cupin type-2" evidence="1">
    <location>
        <begin position="32"/>
        <end position="100"/>
    </location>
</feature>
<dbReference type="PANTHER" id="PTHR43346">
    <property type="entry name" value="LIGAND BINDING DOMAIN PROTEIN, PUTATIVE (AFU_ORTHOLOGUE AFUA_6G14370)-RELATED"/>
    <property type="match status" value="1"/>
</dbReference>
<dbReference type="Pfam" id="PF07883">
    <property type="entry name" value="Cupin_2"/>
    <property type="match status" value="1"/>
</dbReference>
<proteinExistence type="predicted"/>
<dbReference type="InterPro" id="IPR011051">
    <property type="entry name" value="RmlC_Cupin_sf"/>
</dbReference>
<evidence type="ECO:0000313" key="3">
    <source>
        <dbReference type="Proteomes" id="UP000176988"/>
    </source>
</evidence>
<gene>
    <name evidence="2" type="ORF">A2480_00240</name>
</gene>
<name>A0A1F7WEC0_9BACT</name>
<reference evidence="2 3" key="1">
    <citation type="journal article" date="2016" name="Nat. Commun.">
        <title>Thousands of microbial genomes shed light on interconnected biogeochemical processes in an aquifer system.</title>
        <authorList>
            <person name="Anantharaman K."/>
            <person name="Brown C.T."/>
            <person name="Hug L.A."/>
            <person name="Sharon I."/>
            <person name="Castelle C.J."/>
            <person name="Probst A.J."/>
            <person name="Thomas B.C."/>
            <person name="Singh A."/>
            <person name="Wilkins M.J."/>
            <person name="Karaoz U."/>
            <person name="Brodie E.L."/>
            <person name="Williams K.H."/>
            <person name="Hubbard S.S."/>
            <person name="Banfield J.F."/>
        </authorList>
    </citation>
    <scope>NUCLEOTIDE SEQUENCE [LARGE SCALE GENOMIC DNA]</scope>
</reference>
<dbReference type="InterPro" id="IPR014710">
    <property type="entry name" value="RmlC-like_jellyroll"/>
</dbReference>
<dbReference type="SUPFAM" id="SSF51182">
    <property type="entry name" value="RmlC-like cupins"/>
    <property type="match status" value="1"/>
</dbReference>
<protein>
    <submittedName>
        <fullName evidence="2">Cupin</fullName>
    </submittedName>
</protein>
<dbReference type="PANTHER" id="PTHR43346:SF1">
    <property type="entry name" value="QUERCETIN 2,3-DIOXYGENASE-RELATED"/>
    <property type="match status" value="1"/>
</dbReference>
<comment type="caution">
    <text evidence="2">The sequence shown here is derived from an EMBL/GenBank/DDBJ whole genome shotgun (WGS) entry which is preliminary data.</text>
</comment>
<evidence type="ECO:0000313" key="2">
    <source>
        <dbReference type="EMBL" id="OGM01161.1"/>
    </source>
</evidence>
<dbReference type="InterPro" id="IPR052538">
    <property type="entry name" value="Flavonoid_dioxygenase-like"/>
</dbReference>
<organism evidence="2 3">
    <name type="scientific">Candidatus Uhrbacteria bacterium RIFOXYC2_FULL_47_19</name>
    <dbReference type="NCBI Taxonomy" id="1802424"/>
    <lineage>
        <taxon>Bacteria</taxon>
        <taxon>Candidatus Uhriibacteriota</taxon>
    </lineage>
</organism>
<dbReference type="STRING" id="1802424.A2480_00240"/>
<dbReference type="AlphaFoldDB" id="A0A1F7WEC0"/>
<dbReference type="Proteomes" id="UP000176988">
    <property type="component" value="Unassembled WGS sequence"/>
</dbReference>